<sequence>MFWIKVYIFWSNQGVNTTDSRGDKGTTVRYSSKKWHYREGEGTTLRYFAVSGKF</sequence>
<organism evidence="1 2">
    <name type="scientific">Paenibacillus marchantiophytorum</name>
    <dbReference type="NCBI Taxonomy" id="1619310"/>
    <lineage>
        <taxon>Bacteria</taxon>
        <taxon>Bacillati</taxon>
        <taxon>Bacillota</taxon>
        <taxon>Bacilli</taxon>
        <taxon>Bacillales</taxon>
        <taxon>Paenibacillaceae</taxon>
        <taxon>Paenibacillus</taxon>
    </lineage>
</organism>
<dbReference type="Proteomes" id="UP000615455">
    <property type="component" value="Unassembled WGS sequence"/>
</dbReference>
<evidence type="ECO:0000313" key="2">
    <source>
        <dbReference type="Proteomes" id="UP000615455"/>
    </source>
</evidence>
<keyword evidence="2" id="KW-1185">Reference proteome</keyword>
<gene>
    <name evidence="1" type="ORF">GCM10008018_07140</name>
</gene>
<protein>
    <submittedName>
        <fullName evidence="1">Uncharacterized protein</fullName>
    </submittedName>
</protein>
<dbReference type="EMBL" id="BMHE01000002">
    <property type="protein sequence ID" value="GGI44445.1"/>
    <property type="molecule type" value="Genomic_DNA"/>
</dbReference>
<comment type="caution">
    <text evidence="1">The sequence shown here is derived from an EMBL/GenBank/DDBJ whole genome shotgun (WGS) entry which is preliminary data.</text>
</comment>
<reference evidence="2" key="1">
    <citation type="journal article" date="2019" name="Int. J. Syst. Evol. Microbiol.">
        <title>The Global Catalogue of Microorganisms (GCM) 10K type strain sequencing project: providing services to taxonomists for standard genome sequencing and annotation.</title>
        <authorList>
            <consortium name="The Broad Institute Genomics Platform"/>
            <consortium name="The Broad Institute Genome Sequencing Center for Infectious Disease"/>
            <person name="Wu L."/>
            <person name="Ma J."/>
        </authorList>
    </citation>
    <scope>NUCLEOTIDE SEQUENCE [LARGE SCALE GENOMIC DNA]</scope>
    <source>
        <strain evidence="2">CGMCC 1.15043</strain>
    </source>
</reference>
<proteinExistence type="predicted"/>
<accession>A0ABQ2BPE5</accession>
<name>A0ABQ2BPE5_9BACL</name>
<evidence type="ECO:0000313" key="1">
    <source>
        <dbReference type="EMBL" id="GGI44445.1"/>
    </source>
</evidence>